<evidence type="ECO:0000256" key="9">
    <source>
        <dbReference type="ARBA" id="ARBA00023136"/>
    </source>
</evidence>
<evidence type="ECO:0000259" key="13">
    <source>
        <dbReference type="PROSITE" id="PS50846"/>
    </source>
</evidence>
<evidence type="ECO:0000256" key="4">
    <source>
        <dbReference type="ARBA" id="ARBA00022723"/>
    </source>
</evidence>
<comment type="subcellular location">
    <subcellularLocation>
        <location evidence="12">Cell membrane</location>
    </subcellularLocation>
    <subcellularLocation>
        <location evidence="1">Endomembrane system</location>
        <topology evidence="1">Multi-pass membrane protein</topology>
    </subcellularLocation>
</comment>
<dbReference type="InterPro" id="IPR023299">
    <property type="entry name" value="ATPase_P-typ_cyto_dom_N"/>
</dbReference>
<feature type="transmembrane region" description="Helical" evidence="12">
    <location>
        <begin position="358"/>
        <end position="383"/>
    </location>
</feature>
<dbReference type="NCBIfam" id="TIGR01494">
    <property type="entry name" value="ATPase_P-type"/>
    <property type="match status" value="1"/>
</dbReference>
<proteinExistence type="inferred from homology"/>
<evidence type="ECO:0000256" key="1">
    <source>
        <dbReference type="ARBA" id="ARBA00004127"/>
    </source>
</evidence>
<evidence type="ECO:0000256" key="10">
    <source>
        <dbReference type="ARBA" id="ARBA00038904"/>
    </source>
</evidence>
<dbReference type="SUPFAM" id="SSF81665">
    <property type="entry name" value="Calcium ATPase, transmembrane domain M"/>
    <property type="match status" value="1"/>
</dbReference>
<dbReference type="PROSITE" id="PS50846">
    <property type="entry name" value="HMA_2"/>
    <property type="match status" value="1"/>
</dbReference>
<dbReference type="Gene3D" id="3.30.70.100">
    <property type="match status" value="1"/>
</dbReference>
<dbReference type="NCBIfam" id="TIGR01525">
    <property type="entry name" value="ATPase-IB_hvy"/>
    <property type="match status" value="1"/>
</dbReference>
<dbReference type="RefSeq" id="WP_345422003.1">
    <property type="nucleotide sequence ID" value="NZ_AP031496.1"/>
</dbReference>
<evidence type="ECO:0000256" key="3">
    <source>
        <dbReference type="ARBA" id="ARBA00022692"/>
    </source>
</evidence>
<feature type="transmembrane region" description="Helical" evidence="12">
    <location>
        <begin position="112"/>
        <end position="134"/>
    </location>
</feature>
<dbReference type="AlphaFoldDB" id="A0AAV3U317"/>
<evidence type="ECO:0000256" key="11">
    <source>
        <dbReference type="ARBA" id="ARBA00047424"/>
    </source>
</evidence>
<dbReference type="Proteomes" id="UP001409585">
    <property type="component" value="Unassembled WGS sequence"/>
</dbReference>
<keyword evidence="9 12" id="KW-0472">Membrane</keyword>
<keyword evidence="15" id="KW-1185">Reference proteome</keyword>
<dbReference type="SUPFAM" id="SSF56784">
    <property type="entry name" value="HAD-like"/>
    <property type="match status" value="1"/>
</dbReference>
<dbReference type="GO" id="GO:0005524">
    <property type="term" value="F:ATP binding"/>
    <property type="evidence" value="ECO:0007669"/>
    <property type="project" value="UniProtKB-UniRule"/>
</dbReference>
<keyword evidence="6 12" id="KW-0067">ATP-binding</keyword>
<gene>
    <name evidence="14" type="ORF">GCM10025791_23360</name>
</gene>
<feature type="transmembrane region" description="Helical" evidence="12">
    <location>
        <begin position="178"/>
        <end position="196"/>
    </location>
</feature>
<dbReference type="FunFam" id="3.30.70.100:FF:000005">
    <property type="entry name" value="Copper-exporting P-type ATPase A"/>
    <property type="match status" value="1"/>
</dbReference>
<dbReference type="Gene3D" id="3.40.50.1000">
    <property type="entry name" value="HAD superfamily/HAD-like"/>
    <property type="match status" value="1"/>
</dbReference>
<dbReference type="InterPro" id="IPR017969">
    <property type="entry name" value="Heavy-metal-associated_CS"/>
</dbReference>
<dbReference type="Gene3D" id="2.70.150.10">
    <property type="entry name" value="Calcium-transporting ATPase, cytoplasmic transduction domain A"/>
    <property type="match status" value="1"/>
</dbReference>
<dbReference type="SUPFAM" id="SSF55008">
    <property type="entry name" value="HMA, heavy metal-associated domain"/>
    <property type="match status" value="1"/>
</dbReference>
<dbReference type="FunFam" id="2.70.150.10:FF:000002">
    <property type="entry name" value="Copper-transporting ATPase 1, putative"/>
    <property type="match status" value="1"/>
</dbReference>
<dbReference type="SFLD" id="SFLDG00002">
    <property type="entry name" value="C1.7:_P-type_atpase_like"/>
    <property type="match status" value="1"/>
</dbReference>
<dbReference type="GO" id="GO:0043682">
    <property type="term" value="F:P-type divalent copper transporter activity"/>
    <property type="evidence" value="ECO:0007669"/>
    <property type="project" value="UniProtKB-EC"/>
</dbReference>
<dbReference type="GO" id="GO:0005507">
    <property type="term" value="F:copper ion binding"/>
    <property type="evidence" value="ECO:0007669"/>
    <property type="project" value="TreeGrafter"/>
</dbReference>
<dbReference type="GO" id="GO:0012505">
    <property type="term" value="C:endomembrane system"/>
    <property type="evidence" value="ECO:0007669"/>
    <property type="project" value="UniProtKB-SubCell"/>
</dbReference>
<dbReference type="Pfam" id="PF00122">
    <property type="entry name" value="E1-E2_ATPase"/>
    <property type="match status" value="1"/>
</dbReference>
<dbReference type="InterPro" id="IPR006121">
    <property type="entry name" value="HMA_dom"/>
</dbReference>
<keyword evidence="12" id="KW-1003">Cell membrane</keyword>
<comment type="caution">
    <text evidence="14">The sequence shown here is derived from an EMBL/GenBank/DDBJ whole genome shotgun (WGS) entry which is preliminary data.</text>
</comment>
<dbReference type="InterPro" id="IPR001757">
    <property type="entry name" value="P_typ_ATPase"/>
</dbReference>
<dbReference type="PANTHER" id="PTHR43520">
    <property type="entry name" value="ATP7, ISOFORM B"/>
    <property type="match status" value="1"/>
</dbReference>
<comment type="similarity">
    <text evidence="2 12">Belongs to the cation transport ATPase (P-type) (TC 3.A.3) family. Type IB subfamily.</text>
</comment>
<dbReference type="InterPro" id="IPR008250">
    <property type="entry name" value="ATPase_P-typ_transduc_dom_A_sf"/>
</dbReference>
<dbReference type="InterPro" id="IPR023298">
    <property type="entry name" value="ATPase_P-typ_TM_dom_sf"/>
</dbReference>
<feature type="transmembrane region" description="Helical" evidence="12">
    <location>
        <begin position="701"/>
        <end position="718"/>
    </location>
</feature>
<feature type="transmembrane region" description="Helical" evidence="12">
    <location>
        <begin position="330"/>
        <end position="352"/>
    </location>
</feature>
<dbReference type="PROSITE" id="PS00154">
    <property type="entry name" value="ATPASE_E1_E2"/>
    <property type="match status" value="1"/>
</dbReference>
<feature type="transmembrane region" description="Helical" evidence="12">
    <location>
        <begin position="154"/>
        <end position="172"/>
    </location>
</feature>
<dbReference type="InterPro" id="IPR044492">
    <property type="entry name" value="P_typ_ATPase_HD_dom"/>
</dbReference>
<keyword evidence="7" id="KW-1278">Translocase</keyword>
<dbReference type="SFLD" id="SFLDS00003">
    <property type="entry name" value="Haloacid_Dehalogenase"/>
    <property type="match status" value="1"/>
</dbReference>
<dbReference type="InterPro" id="IPR023214">
    <property type="entry name" value="HAD_sf"/>
</dbReference>
<dbReference type="PRINTS" id="PR00941">
    <property type="entry name" value="CDATPASE"/>
</dbReference>
<reference evidence="15" key="1">
    <citation type="journal article" date="2019" name="Int. J. Syst. Evol. Microbiol.">
        <title>The Global Catalogue of Microorganisms (GCM) 10K type strain sequencing project: providing services to taxonomists for standard genome sequencing and annotation.</title>
        <authorList>
            <consortium name="The Broad Institute Genomics Platform"/>
            <consortium name="The Broad Institute Genome Sequencing Center for Infectious Disease"/>
            <person name="Wu L."/>
            <person name="Ma J."/>
        </authorList>
    </citation>
    <scope>NUCLEOTIDE SEQUENCE [LARGE SCALE GENOMIC DNA]</scope>
    <source>
        <strain evidence="15">JCM 19134</strain>
    </source>
</reference>
<evidence type="ECO:0000313" key="15">
    <source>
        <dbReference type="Proteomes" id="UP001409585"/>
    </source>
</evidence>
<dbReference type="CDD" id="cd02094">
    <property type="entry name" value="P-type_ATPase_Cu-like"/>
    <property type="match status" value="1"/>
</dbReference>
<feature type="transmembrane region" description="Helical" evidence="12">
    <location>
        <begin position="676"/>
        <end position="695"/>
    </location>
</feature>
<evidence type="ECO:0000256" key="6">
    <source>
        <dbReference type="ARBA" id="ARBA00022840"/>
    </source>
</evidence>
<organism evidence="14 15">
    <name type="scientific">Halioxenophilus aromaticivorans</name>
    <dbReference type="NCBI Taxonomy" id="1306992"/>
    <lineage>
        <taxon>Bacteria</taxon>
        <taxon>Pseudomonadati</taxon>
        <taxon>Pseudomonadota</taxon>
        <taxon>Gammaproteobacteria</taxon>
        <taxon>Alteromonadales</taxon>
        <taxon>Alteromonadaceae</taxon>
        <taxon>Halioxenophilus</taxon>
    </lineage>
</organism>
<evidence type="ECO:0000256" key="2">
    <source>
        <dbReference type="ARBA" id="ARBA00006024"/>
    </source>
</evidence>
<dbReference type="PANTHER" id="PTHR43520:SF8">
    <property type="entry name" value="P-TYPE CU(+) TRANSPORTER"/>
    <property type="match status" value="1"/>
</dbReference>
<keyword evidence="4 12" id="KW-0479">Metal-binding</keyword>
<evidence type="ECO:0000256" key="7">
    <source>
        <dbReference type="ARBA" id="ARBA00022967"/>
    </source>
</evidence>
<dbReference type="InterPro" id="IPR036412">
    <property type="entry name" value="HAD-like_sf"/>
</dbReference>
<dbReference type="SFLD" id="SFLDF00027">
    <property type="entry name" value="p-type_atpase"/>
    <property type="match status" value="1"/>
</dbReference>
<dbReference type="GO" id="GO:0016887">
    <property type="term" value="F:ATP hydrolysis activity"/>
    <property type="evidence" value="ECO:0007669"/>
    <property type="project" value="InterPro"/>
</dbReference>
<dbReference type="GO" id="GO:0005886">
    <property type="term" value="C:plasma membrane"/>
    <property type="evidence" value="ECO:0007669"/>
    <property type="project" value="UniProtKB-SubCell"/>
</dbReference>
<dbReference type="Gene3D" id="3.40.1110.10">
    <property type="entry name" value="Calcium-transporting ATPase, cytoplasmic domain N"/>
    <property type="match status" value="1"/>
</dbReference>
<keyword evidence="3 12" id="KW-0812">Transmembrane</keyword>
<dbReference type="SUPFAM" id="SSF81653">
    <property type="entry name" value="Calcium ATPase, transduction domain A"/>
    <property type="match status" value="1"/>
</dbReference>
<keyword evidence="5 12" id="KW-0547">Nucleotide-binding</keyword>
<evidence type="ECO:0000256" key="8">
    <source>
        <dbReference type="ARBA" id="ARBA00022989"/>
    </source>
</evidence>
<comment type="catalytic activity">
    <reaction evidence="11">
        <text>Cu(2+)(in) + ATP + H2O = Cu(2+)(out) + ADP + phosphate + H(+)</text>
        <dbReference type="Rhea" id="RHEA:10376"/>
        <dbReference type="ChEBI" id="CHEBI:15377"/>
        <dbReference type="ChEBI" id="CHEBI:15378"/>
        <dbReference type="ChEBI" id="CHEBI:29036"/>
        <dbReference type="ChEBI" id="CHEBI:30616"/>
        <dbReference type="ChEBI" id="CHEBI:43474"/>
        <dbReference type="ChEBI" id="CHEBI:456216"/>
        <dbReference type="EC" id="7.2.2.9"/>
    </reaction>
</comment>
<evidence type="ECO:0000256" key="12">
    <source>
        <dbReference type="RuleBase" id="RU362081"/>
    </source>
</evidence>
<dbReference type="Pfam" id="PF00403">
    <property type="entry name" value="HMA"/>
    <property type="match status" value="1"/>
</dbReference>
<dbReference type="CDD" id="cd00371">
    <property type="entry name" value="HMA"/>
    <property type="match status" value="1"/>
</dbReference>
<evidence type="ECO:0000313" key="14">
    <source>
        <dbReference type="EMBL" id="GAA4943881.1"/>
    </source>
</evidence>
<dbReference type="PROSITE" id="PS01047">
    <property type="entry name" value="HMA_1"/>
    <property type="match status" value="1"/>
</dbReference>
<feature type="domain" description="HMA" evidence="13">
    <location>
        <begin position="8"/>
        <end position="73"/>
    </location>
</feature>
<evidence type="ECO:0000256" key="5">
    <source>
        <dbReference type="ARBA" id="ARBA00022741"/>
    </source>
</evidence>
<dbReference type="InterPro" id="IPR027256">
    <property type="entry name" value="P-typ_ATPase_IB"/>
</dbReference>
<sequence>MKPLTDHQSFEFKIEGMSCASCVRRIEKALLATDGVSSASVNFATETGKVEVGADTSQDTIYAAVKNAGYQAIAMEDASSVNATNQGGRSFILSGMLTIPLMLPMVGEWFGFNWLLPIGLQLMLASIVQFYFGFRFYRGAYAALKARSGNMDSLVALGTSAAYGLSIYNILIGHAGHLYFESSSVIITLVILGKWMEARAKNQTTNAIRALQDIRPENANLVENGIEKIVPANTLQIDNIILIKAGERVAADGVILSGNGYINEALITGESLPVEKQEGDKVIGGSINIDGLLTAKVTSSNAESTLAKIIHLVESAQAKKSPLQKLADRISAVFVPVVLVIALVTLLAWGFVTGDWTQAIISAVAVLVIACPCALGLATPTAIMVGTGLAAKRGILIKDAEILESTEHVDVVAFDKTGTLTEGKPRVEQIDAFVGEEKQLLGYLKGLQQGSEHPLAKALLDHATKESIFAERFELIHTLPGLGMRGQLEEGNYWFGNKRLMLNVGIEASLLEDYSEKFAIKGNTLSWVARQITPNTIELCGLVQFQDTLKSSAIEAVSRLHELGIQTCLLTGDTQDSADVIAAKLGIDFVRAEVMPEHKADVVSQFQLEGKKVAMVGDGINDTPALATANVGIAMEAGTDVAMQTAGITLMQSDPLRVVEAITIAKKTQQKIRQNLFWAFIYNLVGIPLAAFGLLNPMVAGAIMAVSSVSVVLNALLLKLDKIT</sequence>
<name>A0AAV3U317_9ALTE</name>
<keyword evidence="8 12" id="KW-1133">Transmembrane helix</keyword>
<accession>A0AAV3U317</accession>
<dbReference type="GO" id="GO:0055070">
    <property type="term" value="P:copper ion homeostasis"/>
    <property type="evidence" value="ECO:0007669"/>
    <property type="project" value="TreeGrafter"/>
</dbReference>
<dbReference type="EMBL" id="BAABLX010000020">
    <property type="protein sequence ID" value="GAA4943881.1"/>
    <property type="molecule type" value="Genomic_DNA"/>
</dbReference>
<dbReference type="InterPro" id="IPR018303">
    <property type="entry name" value="ATPase_P-typ_P_site"/>
</dbReference>
<dbReference type="Pfam" id="PF00702">
    <property type="entry name" value="Hydrolase"/>
    <property type="match status" value="1"/>
</dbReference>
<protein>
    <recommendedName>
        <fullName evidence="10">P-type Cu(2+) transporter</fullName>
        <ecNumber evidence="10">7.2.2.9</ecNumber>
    </recommendedName>
</protein>
<dbReference type="PROSITE" id="PS01229">
    <property type="entry name" value="COF_2"/>
    <property type="match status" value="1"/>
</dbReference>
<dbReference type="EC" id="7.2.2.9" evidence="10"/>
<dbReference type="InterPro" id="IPR036163">
    <property type="entry name" value="HMA_dom_sf"/>
</dbReference>
<dbReference type="NCBIfam" id="TIGR01511">
    <property type="entry name" value="ATPase-IB1_Cu"/>
    <property type="match status" value="1"/>
</dbReference>
<dbReference type="PRINTS" id="PR00119">
    <property type="entry name" value="CATATPASE"/>
</dbReference>
<dbReference type="InterPro" id="IPR059000">
    <property type="entry name" value="ATPase_P-type_domA"/>
</dbReference>